<dbReference type="SUPFAM" id="SSF56672">
    <property type="entry name" value="DNA/RNA polymerases"/>
    <property type="match status" value="1"/>
</dbReference>
<sequence>MLWCKASSTPIELGSKDKMFQGEPVDRTRYQKLVGKLIYLPHTRLDIAFAVSLVSQYMHNPCQGHLDIVYRILKYLKQAPGKGLFYKRPDDRTIKVFRDADWVVWGNLVTRRSKKQNVIARSNAEAESRAMTHGVCEVICLKRIYEELVLEFDGQIQLYCDNQSTINIAHNHVQHDRTKHVEVYRHFIKEKIEGKLIKISHVSTGQQLTDILTKELSDKQYHIFLSKLELIKIYHPA</sequence>
<dbReference type="Proteomes" id="UP001454036">
    <property type="component" value="Unassembled WGS sequence"/>
</dbReference>
<reference evidence="1 2" key="1">
    <citation type="submission" date="2024-01" db="EMBL/GenBank/DDBJ databases">
        <title>The complete chloroplast genome sequence of Lithospermum erythrorhizon: insights into the phylogenetic relationship among Boraginaceae species and the maternal lineages of purple gromwells.</title>
        <authorList>
            <person name="Okada T."/>
            <person name="Watanabe K."/>
        </authorList>
    </citation>
    <scope>NUCLEOTIDE SEQUENCE [LARGE SCALE GENOMIC DNA]</scope>
</reference>
<dbReference type="AlphaFoldDB" id="A0AAV3S0X4"/>
<keyword evidence="1" id="KW-0472">Membrane</keyword>
<comment type="caution">
    <text evidence="1">The sequence shown here is derived from an EMBL/GenBank/DDBJ whole genome shotgun (WGS) entry which is preliminary data.</text>
</comment>
<evidence type="ECO:0000313" key="2">
    <source>
        <dbReference type="Proteomes" id="UP001454036"/>
    </source>
</evidence>
<keyword evidence="2" id="KW-1185">Reference proteome</keyword>
<keyword evidence="1" id="KW-0812">Transmembrane</keyword>
<dbReference type="CDD" id="cd09272">
    <property type="entry name" value="RNase_HI_RT_Ty1"/>
    <property type="match status" value="1"/>
</dbReference>
<keyword evidence="1" id="KW-0675">Receptor</keyword>
<accession>A0AAV3S0X4</accession>
<proteinExistence type="predicted"/>
<dbReference type="EMBL" id="BAABME010013706">
    <property type="protein sequence ID" value="GAA0186440.1"/>
    <property type="molecule type" value="Genomic_DNA"/>
</dbReference>
<name>A0AAV3S0X4_LITER</name>
<organism evidence="1 2">
    <name type="scientific">Lithospermum erythrorhizon</name>
    <name type="common">Purple gromwell</name>
    <name type="synonym">Lithospermum officinale var. erythrorhizon</name>
    <dbReference type="NCBI Taxonomy" id="34254"/>
    <lineage>
        <taxon>Eukaryota</taxon>
        <taxon>Viridiplantae</taxon>
        <taxon>Streptophyta</taxon>
        <taxon>Embryophyta</taxon>
        <taxon>Tracheophyta</taxon>
        <taxon>Spermatophyta</taxon>
        <taxon>Magnoliopsida</taxon>
        <taxon>eudicotyledons</taxon>
        <taxon>Gunneridae</taxon>
        <taxon>Pentapetalae</taxon>
        <taxon>asterids</taxon>
        <taxon>lamiids</taxon>
        <taxon>Boraginales</taxon>
        <taxon>Boraginaceae</taxon>
        <taxon>Boraginoideae</taxon>
        <taxon>Lithospermeae</taxon>
        <taxon>Lithospermum</taxon>
    </lineage>
</organism>
<protein>
    <submittedName>
        <fullName evidence="1">Transmembrane signal receptor</fullName>
    </submittedName>
</protein>
<gene>
    <name evidence="1" type="ORF">LIER_33728</name>
</gene>
<dbReference type="PANTHER" id="PTHR11439">
    <property type="entry name" value="GAG-POL-RELATED RETROTRANSPOSON"/>
    <property type="match status" value="1"/>
</dbReference>
<evidence type="ECO:0000313" key="1">
    <source>
        <dbReference type="EMBL" id="GAA0186440.1"/>
    </source>
</evidence>
<dbReference type="InterPro" id="IPR043502">
    <property type="entry name" value="DNA/RNA_pol_sf"/>
</dbReference>
<dbReference type="PANTHER" id="PTHR11439:SF440">
    <property type="entry name" value="INTEGRASE CATALYTIC DOMAIN-CONTAINING PROTEIN"/>
    <property type="match status" value="1"/>
</dbReference>